<dbReference type="InterPro" id="IPR036291">
    <property type="entry name" value="NAD(P)-bd_dom_sf"/>
</dbReference>
<evidence type="ECO:0000313" key="4">
    <source>
        <dbReference type="EMBL" id="KAJ8600969.1"/>
    </source>
</evidence>
<proteinExistence type="inferred from homology"/>
<feature type="domain" description="AB hydrolase-1" evidence="2">
    <location>
        <begin position="355"/>
        <end position="464"/>
    </location>
</feature>
<keyword evidence="5" id="KW-1185">Reference proteome</keyword>
<dbReference type="SUPFAM" id="SSF51735">
    <property type="entry name" value="NAD(P)-binding Rossmann-fold domains"/>
    <property type="match status" value="1"/>
</dbReference>
<evidence type="ECO:0000259" key="3">
    <source>
        <dbReference type="Pfam" id="PF01370"/>
    </source>
</evidence>
<comment type="similarity">
    <text evidence="1">Belongs to the AB hydrolase superfamily. MetX family.</text>
</comment>
<name>A0AAD7UAP2_9STRA</name>
<dbReference type="AlphaFoldDB" id="A0AAD7UAP2"/>
<dbReference type="InterPro" id="IPR008220">
    <property type="entry name" value="HAT_MetX-like"/>
</dbReference>
<gene>
    <name evidence="4" type="ORF">CTAYLR_006339</name>
</gene>
<dbReference type="GO" id="GO:0016747">
    <property type="term" value="F:acyltransferase activity, transferring groups other than amino-acyl groups"/>
    <property type="evidence" value="ECO:0007669"/>
    <property type="project" value="InterPro"/>
</dbReference>
<sequence>MARRVVVTGAAGRLGGGIARRLEAEGRLLAGVDVEAGPLVSQVMDLARESPDLTGADSVIHAAAIPGPSAIPPPGVRAPPGLGEFINLESASPISIIRKNVESAARVFEAAGRGPGVERVVFSSSAFVMGWSHDARVPFAKVPLREEDGPRPFESYGLSKEMGESSARAFARTSGVEFVALRFTNIVKREDAARLPWDFDPRIPFAMWAWCHEDDVVDAHIRALDSRTLDLRENFQALLIAAPSTRFKEPTRDLVRRQFGMDVDIPGNASIFSCERAKTSLGWTPRCWTTTTTPPPPPPPPVLLLRRGSKAARQARQDPELREFPLNGFDLEDGTVLRSGALAYKVYGGRGSDRPVVLHPSSFGAVHTDLEYNIGPGKTLDTTKYRVVVCQLLGNGVSLSPSNSSYPNLATVGDNVRLQRRILQVEDLLQDLACVYGYSMGAMQAWEWARSFPGNCPAIAAVCGATGCYDYNAVFLTSLTRVLETNTLDAKTKLRLFGTIYAGWGVGVPFYRDKLYDEGAVEQFIDEDYVRSFQDDDPDDLLAMLRTWRAARPFDDSDLRNIRAACLLMPCDNDAYFRLEDVTREARLVPDARLAPLRSPYGHRAGDPWRPTLAKEYDHIRSHLHAFLDTI</sequence>
<dbReference type="InterPro" id="IPR001509">
    <property type="entry name" value="Epimerase_deHydtase"/>
</dbReference>
<evidence type="ECO:0000259" key="2">
    <source>
        <dbReference type="Pfam" id="PF00561"/>
    </source>
</evidence>
<protein>
    <submittedName>
        <fullName evidence="4">Uncharacterized protein</fullName>
    </submittedName>
</protein>
<evidence type="ECO:0000313" key="5">
    <source>
        <dbReference type="Proteomes" id="UP001230188"/>
    </source>
</evidence>
<dbReference type="CDD" id="cd08946">
    <property type="entry name" value="SDR_e"/>
    <property type="match status" value="1"/>
</dbReference>
<dbReference type="PANTHER" id="PTHR32268">
    <property type="entry name" value="HOMOSERINE O-ACETYLTRANSFERASE"/>
    <property type="match status" value="1"/>
</dbReference>
<evidence type="ECO:0000256" key="1">
    <source>
        <dbReference type="ARBA" id="ARBA00006886"/>
    </source>
</evidence>
<comment type="caution">
    <text evidence="4">The sequence shown here is derived from an EMBL/GenBank/DDBJ whole genome shotgun (WGS) entry which is preliminary data.</text>
</comment>
<dbReference type="Gene3D" id="3.40.50.720">
    <property type="entry name" value="NAD(P)-binding Rossmann-like Domain"/>
    <property type="match status" value="1"/>
</dbReference>
<dbReference type="SUPFAM" id="SSF53474">
    <property type="entry name" value="alpha/beta-Hydrolases"/>
    <property type="match status" value="1"/>
</dbReference>
<accession>A0AAD7UAP2</accession>
<dbReference type="Proteomes" id="UP001230188">
    <property type="component" value="Unassembled WGS sequence"/>
</dbReference>
<dbReference type="Pfam" id="PF01370">
    <property type="entry name" value="Epimerase"/>
    <property type="match status" value="1"/>
</dbReference>
<dbReference type="Gene3D" id="3.40.50.1820">
    <property type="entry name" value="alpha/beta hydrolase"/>
    <property type="match status" value="1"/>
</dbReference>
<dbReference type="PANTHER" id="PTHR32268:SF15">
    <property type="entry name" value="HOMOSERINE ACETYLTRANSFERASE FAMILY PROTEIN (AFU_ORTHOLOGUE AFUA_1G15350)"/>
    <property type="match status" value="1"/>
</dbReference>
<dbReference type="InterPro" id="IPR029058">
    <property type="entry name" value="AB_hydrolase_fold"/>
</dbReference>
<organism evidence="4 5">
    <name type="scientific">Chrysophaeum taylorii</name>
    <dbReference type="NCBI Taxonomy" id="2483200"/>
    <lineage>
        <taxon>Eukaryota</taxon>
        <taxon>Sar</taxon>
        <taxon>Stramenopiles</taxon>
        <taxon>Ochrophyta</taxon>
        <taxon>Pelagophyceae</taxon>
        <taxon>Pelagomonadales</taxon>
        <taxon>Pelagomonadaceae</taxon>
        <taxon>Chrysophaeum</taxon>
    </lineage>
</organism>
<feature type="domain" description="NAD-dependent epimerase/dehydratase" evidence="3">
    <location>
        <begin position="5"/>
        <end position="187"/>
    </location>
</feature>
<dbReference type="InterPro" id="IPR000073">
    <property type="entry name" value="AB_hydrolase_1"/>
</dbReference>
<reference evidence="4" key="1">
    <citation type="submission" date="2023-01" db="EMBL/GenBank/DDBJ databases">
        <title>Metagenome sequencing of chrysophaentin producing Chrysophaeum taylorii.</title>
        <authorList>
            <person name="Davison J."/>
            <person name="Bewley C."/>
        </authorList>
    </citation>
    <scope>NUCLEOTIDE SEQUENCE</scope>
    <source>
        <strain evidence="4">NIES-1699</strain>
    </source>
</reference>
<dbReference type="EMBL" id="JAQMWT010000464">
    <property type="protein sequence ID" value="KAJ8600969.1"/>
    <property type="molecule type" value="Genomic_DNA"/>
</dbReference>
<dbReference type="Pfam" id="PF00561">
    <property type="entry name" value="Abhydrolase_1"/>
    <property type="match status" value="1"/>
</dbReference>